<feature type="chain" id="PRO_5036229148" description="MD-2-related lipid-recognition domain-containing protein" evidence="2">
    <location>
        <begin position="24"/>
        <end position="211"/>
    </location>
</feature>
<dbReference type="InterPro" id="IPR036846">
    <property type="entry name" value="GM2-AP_sf"/>
</dbReference>
<keyword evidence="5" id="KW-1185">Reference proteome</keyword>
<dbReference type="Proteomes" id="UP000663829">
    <property type="component" value="Unassembled WGS sequence"/>
</dbReference>
<dbReference type="GO" id="GO:0009898">
    <property type="term" value="C:cytoplasmic side of plasma membrane"/>
    <property type="evidence" value="ECO:0007669"/>
    <property type="project" value="TreeGrafter"/>
</dbReference>
<dbReference type="EMBL" id="CAJOBC010091707">
    <property type="protein sequence ID" value="CAF4403119.1"/>
    <property type="molecule type" value="Genomic_DNA"/>
</dbReference>
<dbReference type="Proteomes" id="UP000681722">
    <property type="component" value="Unassembled WGS sequence"/>
</dbReference>
<dbReference type="EMBL" id="CAJNOQ010026064">
    <property type="protein sequence ID" value="CAF1542674.1"/>
    <property type="molecule type" value="Genomic_DNA"/>
</dbReference>
<reference evidence="3" key="1">
    <citation type="submission" date="2021-02" db="EMBL/GenBank/DDBJ databases">
        <authorList>
            <person name="Nowell W R."/>
        </authorList>
    </citation>
    <scope>NUCLEOTIDE SEQUENCE</scope>
</reference>
<proteinExistence type="predicted"/>
<evidence type="ECO:0000256" key="2">
    <source>
        <dbReference type="SAM" id="SignalP"/>
    </source>
</evidence>
<evidence type="ECO:0000313" key="3">
    <source>
        <dbReference type="EMBL" id="CAF1542674.1"/>
    </source>
</evidence>
<dbReference type="AlphaFoldDB" id="A0A815WJB6"/>
<accession>A0A815WJB6</accession>
<evidence type="ECO:0000256" key="1">
    <source>
        <dbReference type="ARBA" id="ARBA00022729"/>
    </source>
</evidence>
<organism evidence="3 5">
    <name type="scientific">Didymodactylos carnosus</name>
    <dbReference type="NCBI Taxonomy" id="1234261"/>
    <lineage>
        <taxon>Eukaryota</taxon>
        <taxon>Metazoa</taxon>
        <taxon>Spiralia</taxon>
        <taxon>Gnathifera</taxon>
        <taxon>Rotifera</taxon>
        <taxon>Eurotatoria</taxon>
        <taxon>Bdelloidea</taxon>
        <taxon>Philodinida</taxon>
        <taxon>Philodinidae</taxon>
        <taxon>Didymodactylos</taxon>
    </lineage>
</organism>
<dbReference type="OrthoDB" id="6409159at2759"/>
<dbReference type="GO" id="GO:0005319">
    <property type="term" value="F:lipid transporter activity"/>
    <property type="evidence" value="ECO:0007669"/>
    <property type="project" value="TreeGrafter"/>
</dbReference>
<keyword evidence="1 2" id="KW-0732">Signal</keyword>
<feature type="signal peptide" evidence="2">
    <location>
        <begin position="1"/>
        <end position="23"/>
    </location>
</feature>
<evidence type="ECO:0008006" key="6">
    <source>
        <dbReference type="Google" id="ProtNLM"/>
    </source>
</evidence>
<gene>
    <name evidence="3" type="ORF">GPM918_LOCUS38722</name>
    <name evidence="4" type="ORF">SRO942_LOCUS39563</name>
</gene>
<dbReference type="Gene3D" id="2.70.220.10">
    <property type="entry name" value="Ganglioside GM2 activator"/>
    <property type="match status" value="1"/>
</dbReference>
<comment type="caution">
    <text evidence="3">The sequence shown here is derived from an EMBL/GenBank/DDBJ whole genome shotgun (WGS) entry which is preliminary data.</text>
</comment>
<evidence type="ECO:0000313" key="4">
    <source>
        <dbReference type="EMBL" id="CAF4403119.1"/>
    </source>
</evidence>
<sequence>MSSILQLLIATIIACILVDYARSNNYSFAQRTKLNYTDCGSRSIRIERFDVSPMPIIQPGEIQLSFAAILETDIKGVVKFDLKIIRTVSGIKLPIKCYTVNGRNIGSCSYADLCYSIKDFWLFLAHDDDDSYQFDPANCPAQLAQYGIDCTCPLRIPAQYIDIDIPVRIPVPPPLMQFLGAYEVIQPKPTTTTTTTTTLPTCIMPDANVIG</sequence>
<dbReference type="InterPro" id="IPR028996">
    <property type="entry name" value="GM2-AP"/>
</dbReference>
<dbReference type="SUPFAM" id="SSF63707">
    <property type="entry name" value="Ganglioside M2 (gm2) activator"/>
    <property type="match status" value="1"/>
</dbReference>
<dbReference type="GO" id="GO:0008047">
    <property type="term" value="F:enzyme activator activity"/>
    <property type="evidence" value="ECO:0007669"/>
    <property type="project" value="InterPro"/>
</dbReference>
<evidence type="ECO:0000313" key="5">
    <source>
        <dbReference type="Proteomes" id="UP000663829"/>
    </source>
</evidence>
<dbReference type="PANTHER" id="PTHR17357">
    <property type="entry name" value="GM2 GANGLIOSIDE ACTIVATOR PROTEIN"/>
    <property type="match status" value="1"/>
</dbReference>
<dbReference type="PANTHER" id="PTHR17357:SF0">
    <property type="entry name" value="GANGLIOSIDE GM2 ACTIVATOR"/>
    <property type="match status" value="1"/>
</dbReference>
<dbReference type="GO" id="GO:0006689">
    <property type="term" value="P:ganglioside catabolic process"/>
    <property type="evidence" value="ECO:0007669"/>
    <property type="project" value="InterPro"/>
</dbReference>
<name>A0A815WJB6_9BILA</name>
<protein>
    <recommendedName>
        <fullName evidence="6">MD-2-related lipid-recognition domain-containing protein</fullName>
    </recommendedName>
</protein>